<name>A0A2U2J5N5_9SPHN</name>
<feature type="region of interest" description="Disordered" evidence="1">
    <location>
        <begin position="96"/>
        <end position="116"/>
    </location>
</feature>
<feature type="transmembrane region" description="Helical" evidence="2">
    <location>
        <begin position="196"/>
        <end position="215"/>
    </location>
</feature>
<dbReference type="PROSITE" id="PS51257">
    <property type="entry name" value="PROKAR_LIPOPROTEIN"/>
    <property type="match status" value="1"/>
</dbReference>
<dbReference type="RefSeq" id="WP_109271797.1">
    <property type="nucleotide sequence ID" value="NZ_QFFF01000001.1"/>
</dbReference>
<evidence type="ECO:0000313" key="3">
    <source>
        <dbReference type="EMBL" id="PWG03658.1"/>
    </source>
</evidence>
<accession>A0A2U2J5N5</accession>
<evidence type="ECO:0000313" key="4">
    <source>
        <dbReference type="Proteomes" id="UP000245916"/>
    </source>
</evidence>
<gene>
    <name evidence="3" type="ORF">DF286_12805</name>
</gene>
<protein>
    <submittedName>
        <fullName evidence="3">Uncharacterized protein</fullName>
    </submittedName>
</protein>
<proteinExistence type="predicted"/>
<feature type="transmembrane region" description="Helical" evidence="2">
    <location>
        <begin position="235"/>
        <end position="257"/>
    </location>
</feature>
<evidence type="ECO:0000256" key="2">
    <source>
        <dbReference type="SAM" id="Phobius"/>
    </source>
</evidence>
<evidence type="ECO:0000256" key="1">
    <source>
        <dbReference type="SAM" id="MobiDB-lite"/>
    </source>
</evidence>
<comment type="caution">
    <text evidence="3">The sequence shown here is derived from an EMBL/GenBank/DDBJ whole genome shotgun (WGS) entry which is preliminary data.</text>
</comment>
<dbReference type="EMBL" id="QFFF01000001">
    <property type="protein sequence ID" value="PWG03658.1"/>
    <property type="molecule type" value="Genomic_DNA"/>
</dbReference>
<sequence length="275" mass="30560">MRWIAFAVLGLLTGCGAFEQASEAEQAIAVSFLEDVIAGNWTDAREAAEPSWAAADFEEQFEIVPEWLQPHRQDFRFVASQPMVVTLPDGSTHSGHNLVFETPGNGASRRADRPGERPATEWIRAEVLVADLPDGPAITQCSLMPVDERPSAFIQFDLNDRSPIHFLWLLLMIVSVLTCSIATILVLRGPAFDRRWLWTIGCLFGTGAFSLNWGTGDVDFLPIKVVLLGAGFWKATPLEPFTMEFAIPVFALLFLFWKRPKIGSGREPRVEVKTT</sequence>
<dbReference type="Proteomes" id="UP000245916">
    <property type="component" value="Unassembled WGS sequence"/>
</dbReference>
<feature type="transmembrane region" description="Helical" evidence="2">
    <location>
        <begin position="166"/>
        <end position="187"/>
    </location>
</feature>
<keyword evidence="2" id="KW-0472">Membrane</keyword>
<reference evidence="3 4" key="1">
    <citation type="submission" date="2018-05" db="EMBL/GenBank/DDBJ databases">
        <title>Genome of Sphingosinicella humi QZX222.</title>
        <authorList>
            <person name="Qiao Z."/>
            <person name="Wang G."/>
        </authorList>
    </citation>
    <scope>NUCLEOTIDE SEQUENCE [LARGE SCALE GENOMIC DNA]</scope>
    <source>
        <strain evidence="3 4">QZX222</strain>
    </source>
</reference>
<keyword evidence="2" id="KW-1133">Transmembrane helix</keyword>
<dbReference type="AlphaFoldDB" id="A0A2U2J5N5"/>
<keyword evidence="2" id="KW-0812">Transmembrane</keyword>
<keyword evidence="4" id="KW-1185">Reference proteome</keyword>
<organism evidence="3 4">
    <name type="scientific">Allosphingosinicella humi</name>
    <dbReference type="NCBI Taxonomy" id="2068657"/>
    <lineage>
        <taxon>Bacteria</taxon>
        <taxon>Pseudomonadati</taxon>
        <taxon>Pseudomonadota</taxon>
        <taxon>Alphaproteobacteria</taxon>
        <taxon>Sphingomonadales</taxon>
        <taxon>Sphingomonadaceae</taxon>
        <taxon>Allosphingosinicella</taxon>
    </lineage>
</organism>